<name>A0A4R1EQB0_9GAMM</name>
<feature type="non-terminal residue" evidence="1">
    <location>
        <position position="42"/>
    </location>
</feature>
<reference evidence="1 2" key="1">
    <citation type="submission" date="2019-03" db="EMBL/GenBank/DDBJ databases">
        <title>Genomic Encyclopedia of Type Strains, Phase IV (KMG-IV): sequencing the most valuable type-strain genomes for metagenomic binning, comparative biology and taxonomic classification.</title>
        <authorList>
            <person name="Goeker M."/>
        </authorList>
    </citation>
    <scope>NUCLEOTIDE SEQUENCE [LARGE SCALE GENOMIC DNA]</scope>
    <source>
        <strain evidence="1 2">DSM 24830</strain>
    </source>
</reference>
<sequence length="42" mass="4727">MKTVEEINVGTDTSKTQLDIFVRPIGEFFNVENNTKGIKEAL</sequence>
<keyword evidence="2" id="KW-1185">Reference proteome</keyword>
<dbReference type="AlphaFoldDB" id="A0A4R1EQB0"/>
<evidence type="ECO:0000313" key="1">
    <source>
        <dbReference type="EMBL" id="TCJ82590.1"/>
    </source>
</evidence>
<organism evidence="1 2">
    <name type="scientific">Cocleimonas flava</name>
    <dbReference type="NCBI Taxonomy" id="634765"/>
    <lineage>
        <taxon>Bacteria</taxon>
        <taxon>Pseudomonadati</taxon>
        <taxon>Pseudomonadota</taxon>
        <taxon>Gammaproteobacteria</taxon>
        <taxon>Thiotrichales</taxon>
        <taxon>Thiotrichaceae</taxon>
        <taxon>Cocleimonas</taxon>
    </lineage>
</organism>
<accession>A0A4R1EQB0</accession>
<proteinExistence type="predicted"/>
<gene>
    <name evidence="1" type="ORF">EV695_3321</name>
</gene>
<comment type="caution">
    <text evidence="1">The sequence shown here is derived from an EMBL/GenBank/DDBJ whole genome shotgun (WGS) entry which is preliminary data.</text>
</comment>
<dbReference type="Proteomes" id="UP000294887">
    <property type="component" value="Unassembled WGS sequence"/>
</dbReference>
<evidence type="ECO:0000313" key="2">
    <source>
        <dbReference type="Proteomes" id="UP000294887"/>
    </source>
</evidence>
<dbReference type="EMBL" id="SMFQ01000005">
    <property type="protein sequence ID" value="TCJ82590.1"/>
    <property type="molecule type" value="Genomic_DNA"/>
</dbReference>
<protein>
    <submittedName>
        <fullName evidence="1">Uncharacterized protein</fullName>
    </submittedName>
</protein>